<dbReference type="Proteomes" id="UP000028680">
    <property type="component" value="Chromosome"/>
</dbReference>
<gene>
    <name evidence="1" type="ORF">RCA23_c20680</name>
</gene>
<name>A0AAN0RK05_9RHOB</name>
<sequence>MKDQFGVLEDRIVYLKPIDKADLPEEIFEETGEIEQLWSVHNSEGEQLALVGDLAQAYDMAREFRYSPMTLH</sequence>
<organism evidence="1 2">
    <name type="scientific">Planktomarina temperata RCA23</name>
    <dbReference type="NCBI Taxonomy" id="666509"/>
    <lineage>
        <taxon>Bacteria</taxon>
        <taxon>Pseudomonadati</taxon>
        <taxon>Pseudomonadota</taxon>
        <taxon>Alphaproteobacteria</taxon>
        <taxon>Rhodobacterales</taxon>
        <taxon>Paracoccaceae</taxon>
        <taxon>Planktomarina</taxon>
    </lineage>
</organism>
<evidence type="ECO:0000313" key="1">
    <source>
        <dbReference type="EMBL" id="AII87599.1"/>
    </source>
</evidence>
<evidence type="ECO:0000313" key="2">
    <source>
        <dbReference type="Proteomes" id="UP000028680"/>
    </source>
</evidence>
<dbReference type="GeneID" id="93369001"/>
<reference evidence="1 2" key="1">
    <citation type="journal article" date="2014" name="ISME J.">
        <title>Adaptation of an abundant Roseobacter RCA organism to pelagic systems revealed by genomic and transcriptomic analyses.</title>
        <authorList>
            <person name="Voget S."/>
            <person name="Wemheuer B."/>
            <person name="Brinkhoff T."/>
            <person name="Vollmers J."/>
            <person name="Dietrich S."/>
            <person name="Giebel H.A."/>
            <person name="Beardsley C."/>
            <person name="Sardemann C."/>
            <person name="Bakenhus I."/>
            <person name="Billerbeck S."/>
            <person name="Daniel R."/>
            <person name="Simon M."/>
        </authorList>
    </citation>
    <scope>NUCLEOTIDE SEQUENCE [LARGE SCALE GENOMIC DNA]</scope>
    <source>
        <strain evidence="1 2">RCA23</strain>
    </source>
</reference>
<protein>
    <recommendedName>
        <fullName evidence="3">DUF1150 domain-containing protein</fullName>
    </recommendedName>
</protein>
<keyword evidence="2" id="KW-1185">Reference proteome</keyword>
<dbReference type="Pfam" id="PF06620">
    <property type="entry name" value="DUF1150"/>
    <property type="match status" value="1"/>
</dbReference>
<evidence type="ECO:0008006" key="3">
    <source>
        <dbReference type="Google" id="ProtNLM"/>
    </source>
</evidence>
<accession>A0AAN0RK05</accession>
<dbReference type="RefSeq" id="WP_044050285.1">
    <property type="nucleotide sequence ID" value="NZ_CP003984.1"/>
</dbReference>
<proteinExistence type="predicted"/>
<dbReference type="InterPro" id="IPR009531">
    <property type="entry name" value="DUF1150"/>
</dbReference>
<dbReference type="KEGG" id="ptp:RCA23_c20680"/>
<dbReference type="EMBL" id="CP003984">
    <property type="protein sequence ID" value="AII87599.1"/>
    <property type="molecule type" value="Genomic_DNA"/>
</dbReference>
<dbReference type="AlphaFoldDB" id="A0AAN0RK05"/>